<evidence type="ECO:0000313" key="5">
    <source>
        <dbReference type="EMBL" id="CAF4424122.1"/>
    </source>
</evidence>
<dbReference type="Proteomes" id="UP000682733">
    <property type="component" value="Unassembled WGS sequence"/>
</dbReference>
<dbReference type="Proteomes" id="UP000681722">
    <property type="component" value="Unassembled WGS sequence"/>
</dbReference>
<organism evidence="3 6">
    <name type="scientific">Didymodactylos carnosus</name>
    <dbReference type="NCBI Taxonomy" id="1234261"/>
    <lineage>
        <taxon>Eukaryota</taxon>
        <taxon>Metazoa</taxon>
        <taxon>Spiralia</taxon>
        <taxon>Gnathifera</taxon>
        <taxon>Rotifera</taxon>
        <taxon>Eurotatoria</taxon>
        <taxon>Bdelloidea</taxon>
        <taxon>Philodinida</taxon>
        <taxon>Philodinidae</taxon>
        <taxon>Didymodactylos</taxon>
    </lineage>
</organism>
<dbReference type="Proteomes" id="UP000663829">
    <property type="component" value="Unassembled WGS sequence"/>
</dbReference>
<evidence type="ECO:0000313" key="2">
    <source>
        <dbReference type="EMBL" id="CAF1343603.1"/>
    </source>
</evidence>
<evidence type="ECO:0000313" key="6">
    <source>
        <dbReference type="Proteomes" id="UP000663829"/>
    </source>
</evidence>
<feature type="region of interest" description="Disordered" evidence="1">
    <location>
        <begin position="64"/>
        <end position="106"/>
    </location>
</feature>
<dbReference type="EMBL" id="CAJNOQ010028573">
    <property type="protein sequence ID" value="CAF1562544.1"/>
    <property type="molecule type" value="Genomic_DNA"/>
</dbReference>
<proteinExistence type="predicted"/>
<sequence length="106" mass="10819">MSNVLYNPQLVEGDSSGFNYNSAAGVPSRGVREQPALPTTHDTTVVVTSSATASTNPTVLIGTTLSPDYGKLGGEHGGAGTRSDDRLGQNVPQTGDTTSPVSNLNS</sequence>
<feature type="region of interest" description="Disordered" evidence="1">
    <location>
        <begin position="1"/>
        <end position="39"/>
    </location>
</feature>
<protein>
    <submittedName>
        <fullName evidence="3">Uncharacterized protein</fullName>
    </submittedName>
</protein>
<feature type="compositionally biased region" description="Gly residues" evidence="1">
    <location>
        <begin position="71"/>
        <end position="80"/>
    </location>
</feature>
<comment type="caution">
    <text evidence="3">The sequence shown here is derived from an EMBL/GenBank/DDBJ whole genome shotgun (WGS) entry which is preliminary data.</text>
</comment>
<reference evidence="3" key="1">
    <citation type="submission" date="2021-02" db="EMBL/GenBank/DDBJ databases">
        <authorList>
            <person name="Nowell W R."/>
        </authorList>
    </citation>
    <scope>NUCLEOTIDE SEQUENCE</scope>
</reference>
<evidence type="ECO:0000313" key="3">
    <source>
        <dbReference type="EMBL" id="CAF1562544.1"/>
    </source>
</evidence>
<dbReference type="EMBL" id="CAJOBC010094337">
    <property type="protein sequence ID" value="CAF4424122.1"/>
    <property type="molecule type" value="Genomic_DNA"/>
</dbReference>
<dbReference type="Proteomes" id="UP000677228">
    <property type="component" value="Unassembled WGS sequence"/>
</dbReference>
<feature type="compositionally biased region" description="Polar residues" evidence="1">
    <location>
        <begin position="90"/>
        <end position="106"/>
    </location>
</feature>
<dbReference type="EMBL" id="CAJNOK010022153">
    <property type="protein sequence ID" value="CAF1343603.1"/>
    <property type="molecule type" value="Genomic_DNA"/>
</dbReference>
<name>A0A815XVI8_9BILA</name>
<evidence type="ECO:0000256" key="1">
    <source>
        <dbReference type="SAM" id="MobiDB-lite"/>
    </source>
</evidence>
<dbReference type="OrthoDB" id="10046909at2759"/>
<accession>A0A815XVI8</accession>
<gene>
    <name evidence="3" type="ORF">GPM918_LOCUS39855</name>
    <name evidence="2" type="ORF">OVA965_LOCUS30462</name>
    <name evidence="5" type="ORF">SRO942_LOCUS40762</name>
    <name evidence="4" type="ORF">TMI583_LOCUS31264</name>
</gene>
<evidence type="ECO:0000313" key="4">
    <source>
        <dbReference type="EMBL" id="CAF4154679.1"/>
    </source>
</evidence>
<dbReference type="EMBL" id="CAJOBA010043784">
    <property type="protein sequence ID" value="CAF4154679.1"/>
    <property type="molecule type" value="Genomic_DNA"/>
</dbReference>
<keyword evidence="6" id="KW-1185">Reference proteome</keyword>
<dbReference type="AlphaFoldDB" id="A0A815XVI8"/>